<reference evidence="1 2" key="1">
    <citation type="journal article" date="2015" name="Proc. Natl. Acad. Sci. U.S.A.">
        <title>The resurrection genome of Boea hygrometrica: A blueprint for survival of dehydration.</title>
        <authorList>
            <person name="Xiao L."/>
            <person name="Yang G."/>
            <person name="Zhang L."/>
            <person name="Yang X."/>
            <person name="Zhao S."/>
            <person name="Ji Z."/>
            <person name="Zhou Q."/>
            <person name="Hu M."/>
            <person name="Wang Y."/>
            <person name="Chen M."/>
            <person name="Xu Y."/>
            <person name="Jin H."/>
            <person name="Xiao X."/>
            <person name="Hu G."/>
            <person name="Bao F."/>
            <person name="Hu Y."/>
            <person name="Wan P."/>
            <person name="Li L."/>
            <person name="Deng X."/>
            <person name="Kuang T."/>
            <person name="Xiang C."/>
            <person name="Zhu J.K."/>
            <person name="Oliver M.J."/>
            <person name="He Y."/>
        </authorList>
    </citation>
    <scope>NUCLEOTIDE SEQUENCE [LARGE SCALE GENOMIC DNA]</scope>
    <source>
        <strain evidence="2">cv. XS01</strain>
    </source>
</reference>
<organism evidence="1 2">
    <name type="scientific">Dorcoceras hygrometricum</name>
    <dbReference type="NCBI Taxonomy" id="472368"/>
    <lineage>
        <taxon>Eukaryota</taxon>
        <taxon>Viridiplantae</taxon>
        <taxon>Streptophyta</taxon>
        <taxon>Embryophyta</taxon>
        <taxon>Tracheophyta</taxon>
        <taxon>Spermatophyta</taxon>
        <taxon>Magnoliopsida</taxon>
        <taxon>eudicotyledons</taxon>
        <taxon>Gunneridae</taxon>
        <taxon>Pentapetalae</taxon>
        <taxon>asterids</taxon>
        <taxon>lamiids</taxon>
        <taxon>Lamiales</taxon>
        <taxon>Gesneriaceae</taxon>
        <taxon>Didymocarpoideae</taxon>
        <taxon>Trichosporeae</taxon>
        <taxon>Loxocarpinae</taxon>
        <taxon>Dorcoceras</taxon>
    </lineage>
</organism>
<sequence>MAILSSFYFSATLLCKVPTGEQYLCPFLLQASCRFRHLNLAQQLTSSFDISSFIFLRLVAQNTASGNLCVANGSTVACDWLTTQTLPAESLAQEQNAVVSTYVNDIVFLSLISK</sequence>
<name>A0A2Z7C7I8_9LAMI</name>
<accession>A0A2Z7C7I8</accession>
<evidence type="ECO:0000313" key="1">
    <source>
        <dbReference type="EMBL" id="KZV40600.1"/>
    </source>
</evidence>
<protein>
    <submittedName>
        <fullName evidence="1">Uncharacterized protein</fullName>
    </submittedName>
</protein>
<gene>
    <name evidence="1" type="ORF">F511_11409</name>
</gene>
<proteinExistence type="predicted"/>
<keyword evidence="2" id="KW-1185">Reference proteome</keyword>
<dbReference type="Proteomes" id="UP000250235">
    <property type="component" value="Unassembled WGS sequence"/>
</dbReference>
<dbReference type="AlphaFoldDB" id="A0A2Z7C7I8"/>
<dbReference type="EMBL" id="KQ999911">
    <property type="protein sequence ID" value="KZV40600.1"/>
    <property type="molecule type" value="Genomic_DNA"/>
</dbReference>
<evidence type="ECO:0000313" key="2">
    <source>
        <dbReference type="Proteomes" id="UP000250235"/>
    </source>
</evidence>